<comment type="caution">
    <text evidence="1">The sequence shown here is derived from an EMBL/GenBank/DDBJ whole genome shotgun (WGS) entry which is preliminary data.</text>
</comment>
<dbReference type="AlphaFoldDB" id="A0A1V3XTY5"/>
<name>A0A1V3XTY5_MYCKA</name>
<proteinExistence type="predicted"/>
<organism evidence="1 2">
    <name type="scientific">Mycobacterium kansasii</name>
    <dbReference type="NCBI Taxonomy" id="1768"/>
    <lineage>
        <taxon>Bacteria</taxon>
        <taxon>Bacillati</taxon>
        <taxon>Actinomycetota</taxon>
        <taxon>Actinomycetes</taxon>
        <taxon>Mycobacteriales</taxon>
        <taxon>Mycobacteriaceae</taxon>
        <taxon>Mycobacterium</taxon>
    </lineage>
</organism>
<protein>
    <submittedName>
        <fullName evidence="1">Conserved integral membrane transport domain protein</fullName>
    </submittedName>
</protein>
<accession>A0A1V3XTY5</accession>
<gene>
    <name evidence="1" type="ORF">BZL30_0821</name>
</gene>
<sequence length="45" mass="4871">MAAVASLIGVADAPRKSRKVATDEELASPYRGRRCCGASMRCRRC</sequence>
<evidence type="ECO:0000313" key="2">
    <source>
        <dbReference type="Proteomes" id="UP000189229"/>
    </source>
</evidence>
<evidence type="ECO:0000313" key="1">
    <source>
        <dbReference type="EMBL" id="OOK82703.1"/>
    </source>
</evidence>
<dbReference type="Proteomes" id="UP000189229">
    <property type="component" value="Unassembled WGS sequence"/>
</dbReference>
<dbReference type="EMBL" id="MVBM01000001">
    <property type="protein sequence ID" value="OOK82703.1"/>
    <property type="molecule type" value="Genomic_DNA"/>
</dbReference>
<reference evidence="1 2" key="1">
    <citation type="submission" date="2017-02" db="EMBL/GenBank/DDBJ databases">
        <title>Complete genome sequences of Mycobacterium kansasii strains isolated from rhesus macaques.</title>
        <authorList>
            <person name="Panda A."/>
            <person name="Nagaraj S."/>
            <person name="Zhao X."/>
            <person name="Tettelin H."/>
            <person name="Detolla L.J."/>
        </authorList>
    </citation>
    <scope>NUCLEOTIDE SEQUENCE [LARGE SCALE GENOMIC DNA]</scope>
    <source>
        <strain evidence="1 2">11-3813</strain>
    </source>
</reference>